<dbReference type="PANTHER" id="PTHR48107">
    <property type="entry name" value="NADPH-DEPENDENT ALDEHYDE REDUCTASE-LIKE PROTEIN, CHLOROPLASTIC-RELATED"/>
    <property type="match status" value="1"/>
</dbReference>
<dbReference type="GO" id="GO:0016614">
    <property type="term" value="F:oxidoreductase activity, acting on CH-OH group of donors"/>
    <property type="evidence" value="ECO:0007669"/>
    <property type="project" value="UniProtKB-ARBA"/>
</dbReference>
<dbReference type="Gene3D" id="3.40.50.720">
    <property type="entry name" value="NAD(P)-binding Rossmann-like Domain"/>
    <property type="match status" value="1"/>
</dbReference>
<protein>
    <submittedName>
        <fullName evidence="4">Glucose/ribitol dehydrogenase</fullName>
    </submittedName>
</protein>
<dbReference type="KEGG" id="qsa:O6P43_003414"/>
<dbReference type="AlphaFoldDB" id="A0AAD7QEK5"/>
<dbReference type="EMBL" id="JARAOO010000002">
    <property type="protein sequence ID" value="KAJ7980097.1"/>
    <property type="molecule type" value="Genomic_DNA"/>
</dbReference>
<dbReference type="PANTHER" id="PTHR48107:SF16">
    <property type="entry name" value="NADPH-DEPENDENT ALDEHYDE REDUCTASE 1, CHLOROPLASTIC"/>
    <property type="match status" value="1"/>
</dbReference>
<evidence type="ECO:0000313" key="4">
    <source>
        <dbReference type="EMBL" id="KAJ7980097.1"/>
    </source>
</evidence>
<gene>
    <name evidence="4" type="ORF">O6P43_003414</name>
</gene>
<keyword evidence="2" id="KW-0560">Oxidoreductase</keyword>
<evidence type="ECO:0000313" key="5">
    <source>
        <dbReference type="Proteomes" id="UP001163823"/>
    </source>
</evidence>
<name>A0AAD7QEK5_QUISA</name>
<feature type="region of interest" description="Disordered" evidence="3">
    <location>
        <begin position="1"/>
        <end position="31"/>
    </location>
</feature>
<feature type="compositionally biased region" description="Polar residues" evidence="3">
    <location>
        <begin position="1"/>
        <end position="12"/>
    </location>
</feature>
<dbReference type="InterPro" id="IPR002347">
    <property type="entry name" value="SDR_fam"/>
</dbReference>
<comment type="caution">
    <text evidence="4">The sequence shown here is derived from an EMBL/GenBank/DDBJ whole genome shotgun (WGS) entry which is preliminary data.</text>
</comment>
<evidence type="ECO:0000256" key="2">
    <source>
        <dbReference type="ARBA" id="ARBA00023002"/>
    </source>
</evidence>
<comment type="similarity">
    <text evidence="1">Belongs to the short-chain dehydrogenases/reductases (SDR) family.</text>
</comment>
<accession>A0AAD7QEK5</accession>
<dbReference type="SUPFAM" id="SSF51735">
    <property type="entry name" value="NAD(P)-binding Rossmann-fold domains"/>
    <property type="match status" value="1"/>
</dbReference>
<reference evidence="4" key="1">
    <citation type="journal article" date="2023" name="Science">
        <title>Elucidation of the pathway for biosynthesis of saponin adjuvants from the soapbark tree.</title>
        <authorList>
            <person name="Reed J."/>
            <person name="Orme A."/>
            <person name="El-Demerdash A."/>
            <person name="Owen C."/>
            <person name="Martin L.B.B."/>
            <person name="Misra R.C."/>
            <person name="Kikuchi S."/>
            <person name="Rejzek M."/>
            <person name="Martin A.C."/>
            <person name="Harkess A."/>
            <person name="Leebens-Mack J."/>
            <person name="Louveau T."/>
            <person name="Stephenson M.J."/>
            <person name="Osbourn A."/>
        </authorList>
    </citation>
    <scope>NUCLEOTIDE SEQUENCE</scope>
    <source>
        <strain evidence="4">S10</strain>
    </source>
</reference>
<dbReference type="PRINTS" id="PR00081">
    <property type="entry name" value="GDHRDH"/>
</dbReference>
<dbReference type="InterPro" id="IPR036291">
    <property type="entry name" value="NAD(P)-bd_dom_sf"/>
</dbReference>
<evidence type="ECO:0000256" key="1">
    <source>
        <dbReference type="ARBA" id="ARBA00006484"/>
    </source>
</evidence>
<dbReference type="Pfam" id="PF00106">
    <property type="entry name" value="adh_short"/>
    <property type="match status" value="1"/>
</dbReference>
<sequence>MVKNSRQTQETQPGKEHIMNPIPQTANPEYKPANKLQGKVALVTGGDSGIGKAVCYCFAREGVTVAFTYVKGIEDKDKDNTLQMVQEAKTSDAKDPLAIAADIGFDETCKQVVELVVKEFGKIDILVNNAAQSYRQLQLKKSQTSSLKESLGPISFPISSLSDML</sequence>
<keyword evidence="5" id="KW-1185">Reference proteome</keyword>
<organism evidence="4 5">
    <name type="scientific">Quillaja saponaria</name>
    <name type="common">Soap bark tree</name>
    <dbReference type="NCBI Taxonomy" id="32244"/>
    <lineage>
        <taxon>Eukaryota</taxon>
        <taxon>Viridiplantae</taxon>
        <taxon>Streptophyta</taxon>
        <taxon>Embryophyta</taxon>
        <taxon>Tracheophyta</taxon>
        <taxon>Spermatophyta</taxon>
        <taxon>Magnoliopsida</taxon>
        <taxon>eudicotyledons</taxon>
        <taxon>Gunneridae</taxon>
        <taxon>Pentapetalae</taxon>
        <taxon>rosids</taxon>
        <taxon>fabids</taxon>
        <taxon>Fabales</taxon>
        <taxon>Quillajaceae</taxon>
        <taxon>Quillaja</taxon>
    </lineage>
</organism>
<proteinExistence type="inferred from homology"/>
<dbReference type="Proteomes" id="UP001163823">
    <property type="component" value="Chromosome 2"/>
</dbReference>
<evidence type="ECO:0000256" key="3">
    <source>
        <dbReference type="SAM" id="MobiDB-lite"/>
    </source>
</evidence>